<protein>
    <recommendedName>
        <fullName evidence="6 19">Adenosylcobinamide-GDP ribazoletransferase</fullName>
        <ecNumber evidence="5 19">2.7.8.26</ecNumber>
    </recommendedName>
    <alternativeName>
        <fullName evidence="16 19">Cobalamin synthase</fullName>
    </alternativeName>
    <alternativeName>
        <fullName evidence="15 19">Cobalamin-5'-phosphate synthase</fullName>
    </alternativeName>
</protein>
<evidence type="ECO:0000313" key="21">
    <source>
        <dbReference type="Proteomes" id="UP000186559"/>
    </source>
</evidence>
<evidence type="ECO:0000256" key="19">
    <source>
        <dbReference type="HAMAP-Rule" id="MF_00719"/>
    </source>
</evidence>
<organism evidence="20 21">
    <name type="scientific">Salipiger profundus</name>
    <dbReference type="NCBI Taxonomy" id="1229727"/>
    <lineage>
        <taxon>Bacteria</taxon>
        <taxon>Pseudomonadati</taxon>
        <taxon>Pseudomonadota</taxon>
        <taxon>Alphaproteobacteria</taxon>
        <taxon>Rhodobacterales</taxon>
        <taxon>Roseobacteraceae</taxon>
        <taxon>Salipiger</taxon>
    </lineage>
</organism>
<gene>
    <name evidence="19" type="primary">cobS</name>
    <name evidence="20" type="ORF">Ga0080559_TMP2064</name>
</gene>
<keyword evidence="9 19" id="KW-0808">Transferase</keyword>
<keyword evidence="21" id="KW-1185">Reference proteome</keyword>
<evidence type="ECO:0000256" key="8">
    <source>
        <dbReference type="ARBA" id="ARBA00022573"/>
    </source>
</evidence>
<evidence type="ECO:0000256" key="7">
    <source>
        <dbReference type="ARBA" id="ARBA00022475"/>
    </source>
</evidence>
<dbReference type="PANTHER" id="PTHR34148:SF1">
    <property type="entry name" value="ADENOSYLCOBINAMIDE-GDP RIBAZOLETRANSFERASE"/>
    <property type="match status" value="1"/>
</dbReference>
<keyword evidence="7 19" id="KW-1003">Cell membrane</keyword>
<evidence type="ECO:0000256" key="3">
    <source>
        <dbReference type="ARBA" id="ARBA00004663"/>
    </source>
</evidence>
<evidence type="ECO:0000256" key="10">
    <source>
        <dbReference type="ARBA" id="ARBA00022692"/>
    </source>
</evidence>
<proteinExistence type="inferred from homology"/>
<comment type="catalytic activity">
    <reaction evidence="17 19">
        <text>alpha-ribazole + adenosylcob(III)inamide-GDP = adenosylcob(III)alamin + GMP + H(+)</text>
        <dbReference type="Rhea" id="RHEA:16049"/>
        <dbReference type="ChEBI" id="CHEBI:10329"/>
        <dbReference type="ChEBI" id="CHEBI:15378"/>
        <dbReference type="ChEBI" id="CHEBI:18408"/>
        <dbReference type="ChEBI" id="CHEBI:58115"/>
        <dbReference type="ChEBI" id="CHEBI:60487"/>
        <dbReference type="EC" id="2.7.8.26"/>
    </reaction>
</comment>
<dbReference type="GO" id="GO:0005886">
    <property type="term" value="C:plasma membrane"/>
    <property type="evidence" value="ECO:0007669"/>
    <property type="project" value="UniProtKB-SubCell"/>
</dbReference>
<dbReference type="EMBL" id="CP014796">
    <property type="protein sequence ID" value="APX22860.1"/>
    <property type="molecule type" value="Genomic_DNA"/>
</dbReference>
<evidence type="ECO:0000256" key="12">
    <source>
        <dbReference type="ARBA" id="ARBA00022989"/>
    </source>
</evidence>
<feature type="transmembrane region" description="Helical" evidence="19">
    <location>
        <begin position="37"/>
        <end position="58"/>
    </location>
</feature>
<evidence type="ECO:0000256" key="17">
    <source>
        <dbReference type="ARBA" id="ARBA00048623"/>
    </source>
</evidence>
<keyword evidence="8 19" id="KW-0169">Cobalamin biosynthesis</keyword>
<dbReference type="STRING" id="1229727.Ga0080559_TMP2064"/>
<dbReference type="Proteomes" id="UP000186559">
    <property type="component" value="Chromosome"/>
</dbReference>
<evidence type="ECO:0000256" key="16">
    <source>
        <dbReference type="ARBA" id="ARBA00032853"/>
    </source>
</evidence>
<dbReference type="KEGG" id="tpro:Ga0080559_TMP2064"/>
<accession>A0A1U7D463</accession>
<keyword evidence="11 19" id="KW-0460">Magnesium</keyword>
<dbReference type="GO" id="GO:0051073">
    <property type="term" value="F:adenosylcobinamide-GDP ribazoletransferase activity"/>
    <property type="evidence" value="ECO:0007669"/>
    <property type="project" value="UniProtKB-UniRule"/>
</dbReference>
<keyword evidence="13 19" id="KW-0472">Membrane</keyword>
<evidence type="ECO:0000256" key="2">
    <source>
        <dbReference type="ARBA" id="ARBA00004651"/>
    </source>
</evidence>
<feature type="transmembrane region" description="Helical" evidence="19">
    <location>
        <begin position="65"/>
        <end position="84"/>
    </location>
</feature>
<evidence type="ECO:0000256" key="9">
    <source>
        <dbReference type="ARBA" id="ARBA00022679"/>
    </source>
</evidence>
<dbReference type="GO" id="GO:0009236">
    <property type="term" value="P:cobalamin biosynthetic process"/>
    <property type="evidence" value="ECO:0007669"/>
    <property type="project" value="UniProtKB-UniRule"/>
</dbReference>
<feature type="transmembrane region" description="Helical" evidence="19">
    <location>
        <begin position="188"/>
        <end position="216"/>
    </location>
</feature>
<comment type="similarity">
    <text evidence="4 19">Belongs to the CobS family.</text>
</comment>
<comment type="function">
    <text evidence="14 19">Joins adenosylcobinamide-GDP and alpha-ribazole to generate adenosylcobalamin (Ado-cobalamin). Also synthesizes adenosylcobalamin 5'-phosphate from adenosylcobinamide-GDP and alpha-ribazole 5'-phosphate.</text>
</comment>
<dbReference type="HAMAP" id="MF_00719">
    <property type="entry name" value="CobS"/>
    <property type="match status" value="1"/>
</dbReference>
<dbReference type="GO" id="GO:0008818">
    <property type="term" value="F:cobalamin 5'-phosphate synthase activity"/>
    <property type="evidence" value="ECO:0007669"/>
    <property type="project" value="UniProtKB-UniRule"/>
</dbReference>
<evidence type="ECO:0000256" key="14">
    <source>
        <dbReference type="ARBA" id="ARBA00025228"/>
    </source>
</evidence>
<keyword evidence="12 19" id="KW-1133">Transmembrane helix</keyword>
<evidence type="ECO:0000256" key="4">
    <source>
        <dbReference type="ARBA" id="ARBA00010561"/>
    </source>
</evidence>
<evidence type="ECO:0000256" key="6">
    <source>
        <dbReference type="ARBA" id="ARBA00015850"/>
    </source>
</evidence>
<keyword evidence="10 19" id="KW-0812">Transmembrane</keyword>
<comment type="pathway">
    <text evidence="3 19">Cofactor biosynthesis; adenosylcobalamin biosynthesis; adenosylcobalamin from cob(II)yrinate a,c-diamide: step 7/7.</text>
</comment>
<dbReference type="Pfam" id="PF02654">
    <property type="entry name" value="CobS"/>
    <property type="match status" value="1"/>
</dbReference>
<evidence type="ECO:0000256" key="5">
    <source>
        <dbReference type="ARBA" id="ARBA00013200"/>
    </source>
</evidence>
<evidence type="ECO:0000256" key="13">
    <source>
        <dbReference type="ARBA" id="ARBA00023136"/>
    </source>
</evidence>
<name>A0A1U7D463_9RHOB</name>
<dbReference type="InterPro" id="IPR003805">
    <property type="entry name" value="CobS"/>
</dbReference>
<sequence length="251" mass="24944">MSAARRIREARLALMMLTRLPAGRFDGDPPAMSEARWALPLAGLPVALIGWAVLAGSAALGMSELVAGLLALAAMVLATGGLHFDGLADFVDGMGGRDRAQRLEIMRDSRVGSYGALALILAAGLGAAALAGLPVSAHGGAALALAAVGSRLAMLVVLDRLPPARADGLGRSASGRASGPGAWLPGTLLATLLCLPLGLAGLLALAVMALSALIVAGRARARLGGQTGDVLGAVQLCAEIAGWITLGAALA</sequence>
<evidence type="ECO:0000256" key="1">
    <source>
        <dbReference type="ARBA" id="ARBA00001946"/>
    </source>
</evidence>
<evidence type="ECO:0000256" key="15">
    <source>
        <dbReference type="ARBA" id="ARBA00032605"/>
    </source>
</evidence>
<reference evidence="20 21" key="1">
    <citation type="submission" date="2016-03" db="EMBL/GenBank/DDBJ databases">
        <title>Deep-sea bacteria in the southern Pacific.</title>
        <authorList>
            <person name="Tang K."/>
        </authorList>
    </citation>
    <scope>NUCLEOTIDE SEQUENCE [LARGE SCALE GENOMIC DNA]</scope>
    <source>
        <strain evidence="20 21">JLT2016</strain>
    </source>
</reference>
<dbReference type="UniPathway" id="UPA00148">
    <property type="reaction ID" value="UER00238"/>
</dbReference>
<comment type="cofactor">
    <cofactor evidence="1 19">
        <name>Mg(2+)</name>
        <dbReference type="ChEBI" id="CHEBI:18420"/>
    </cofactor>
</comment>
<dbReference type="EC" id="2.7.8.26" evidence="5 19"/>
<feature type="transmembrane region" description="Helical" evidence="19">
    <location>
        <begin position="111"/>
        <end position="133"/>
    </location>
</feature>
<comment type="subcellular location">
    <subcellularLocation>
        <location evidence="2 19">Cell membrane</location>
        <topology evidence="2 19">Multi-pass membrane protein</topology>
    </subcellularLocation>
</comment>
<evidence type="ECO:0000256" key="11">
    <source>
        <dbReference type="ARBA" id="ARBA00022842"/>
    </source>
</evidence>
<dbReference type="AlphaFoldDB" id="A0A1U7D463"/>
<dbReference type="RefSeq" id="WP_229743265.1">
    <property type="nucleotide sequence ID" value="NZ_BMEW01000004.1"/>
</dbReference>
<comment type="catalytic activity">
    <reaction evidence="18 19">
        <text>alpha-ribazole 5'-phosphate + adenosylcob(III)inamide-GDP = adenosylcob(III)alamin 5'-phosphate + GMP + H(+)</text>
        <dbReference type="Rhea" id="RHEA:23560"/>
        <dbReference type="ChEBI" id="CHEBI:15378"/>
        <dbReference type="ChEBI" id="CHEBI:57918"/>
        <dbReference type="ChEBI" id="CHEBI:58115"/>
        <dbReference type="ChEBI" id="CHEBI:60487"/>
        <dbReference type="ChEBI" id="CHEBI:60493"/>
        <dbReference type="EC" id="2.7.8.26"/>
    </reaction>
</comment>
<evidence type="ECO:0000313" key="20">
    <source>
        <dbReference type="EMBL" id="APX22860.1"/>
    </source>
</evidence>
<evidence type="ECO:0000256" key="18">
    <source>
        <dbReference type="ARBA" id="ARBA00049504"/>
    </source>
</evidence>
<dbReference type="PANTHER" id="PTHR34148">
    <property type="entry name" value="ADENOSYLCOBINAMIDE-GDP RIBAZOLETRANSFERASE"/>
    <property type="match status" value="1"/>
</dbReference>
<dbReference type="NCBIfam" id="TIGR00317">
    <property type="entry name" value="cobS"/>
    <property type="match status" value="1"/>
</dbReference>